<name>A0AAW8RB17_CARDV</name>
<comment type="caution">
    <text evidence="1">The sequence shown here is derived from an EMBL/GenBank/DDBJ whole genome shotgun (WGS) entry which is preliminary data.</text>
</comment>
<dbReference type="RefSeq" id="WP_311780782.1">
    <property type="nucleotide sequence ID" value="NZ_JALRMR010000014.1"/>
</dbReference>
<organism evidence="1 2">
    <name type="scientific">Carnobacterium divergens</name>
    <name type="common">Lactobacillus divergens</name>
    <dbReference type="NCBI Taxonomy" id="2748"/>
    <lineage>
        <taxon>Bacteria</taxon>
        <taxon>Bacillati</taxon>
        <taxon>Bacillota</taxon>
        <taxon>Bacilli</taxon>
        <taxon>Lactobacillales</taxon>
        <taxon>Carnobacteriaceae</taxon>
        <taxon>Carnobacterium</taxon>
    </lineage>
</organism>
<sequence>MFRSNTNDNVIYKFSSDYFYENYHSVIPDIEQHIIRIKNYKELSLCKDLRWYVYALTNDDELILLNNPMNAIDLVLNRNDYKINNIAAVHPMLVYKEDFEARMVGEVAIIYDDAGNLPVSVIINNKSGHYRPLAKDLRYVVDFFKTVLGIDSNRIICINITC</sequence>
<accession>A0AAW8RB17</accession>
<evidence type="ECO:0000313" key="2">
    <source>
        <dbReference type="Proteomes" id="UP001249945"/>
    </source>
</evidence>
<dbReference type="Proteomes" id="UP001249945">
    <property type="component" value="Unassembled WGS sequence"/>
</dbReference>
<reference evidence="1" key="1">
    <citation type="submission" date="2022-04" db="EMBL/GenBank/DDBJ databases">
        <title>Draft genome sequences of lactic acid bacteria (LAB) strains involved in meat spoilage.</title>
        <authorList>
            <person name="Palevich N."/>
        </authorList>
    </citation>
    <scope>NUCLEOTIDE SEQUENCE</scope>
    <source>
        <strain evidence="1">9-14</strain>
    </source>
</reference>
<protein>
    <submittedName>
        <fullName evidence="1">Uncharacterized protein</fullName>
    </submittedName>
</protein>
<dbReference type="EMBL" id="JALRMR010000014">
    <property type="protein sequence ID" value="MDT1974961.1"/>
    <property type="molecule type" value="Genomic_DNA"/>
</dbReference>
<gene>
    <name evidence="1" type="ORF">MX635_11200</name>
</gene>
<proteinExistence type="predicted"/>
<dbReference type="AlphaFoldDB" id="A0AAW8RB17"/>
<evidence type="ECO:0000313" key="1">
    <source>
        <dbReference type="EMBL" id="MDT1974961.1"/>
    </source>
</evidence>